<keyword evidence="2" id="KW-1185">Reference proteome</keyword>
<dbReference type="EMBL" id="AP014633">
    <property type="protein sequence ID" value="BAP57903.1"/>
    <property type="molecule type" value="Genomic_DNA"/>
</dbReference>
<reference evidence="1 2" key="1">
    <citation type="journal article" date="2014" name="ISME J.">
        <title>Ecophysiology of Thioploca ingrica as revealed by the complete genome sequence supplemented with proteomic evidence.</title>
        <authorList>
            <person name="Kojima H."/>
            <person name="Ogura Y."/>
            <person name="Yamamoto N."/>
            <person name="Togashi T."/>
            <person name="Mori H."/>
            <person name="Watanabe T."/>
            <person name="Nemoto F."/>
            <person name="Kurokawa K."/>
            <person name="Hayashi T."/>
            <person name="Fukui M."/>
        </authorList>
    </citation>
    <scope>NUCLEOTIDE SEQUENCE [LARGE SCALE GENOMIC DNA]</scope>
</reference>
<organism evidence="1 2">
    <name type="scientific">Thioploca ingrica</name>
    <dbReference type="NCBI Taxonomy" id="40754"/>
    <lineage>
        <taxon>Bacteria</taxon>
        <taxon>Pseudomonadati</taxon>
        <taxon>Pseudomonadota</taxon>
        <taxon>Gammaproteobacteria</taxon>
        <taxon>Thiotrichales</taxon>
        <taxon>Thiotrichaceae</taxon>
        <taxon>Thioploca</taxon>
    </lineage>
</organism>
<evidence type="ECO:0008006" key="3">
    <source>
        <dbReference type="Google" id="ProtNLM"/>
    </source>
</evidence>
<sequence length="346" mass="40667">MENPLFSRLFNQAYELEDFATEILGGVLRSDQTLLDSFVNQVLGIKGNQFSVETQAAYHDLTIDMVFYNEKTLCFLENKIDAFMREQMAHLEKCEAILLTEQRDNQNPYLRYCSKYYDTQPIKGINFAQFRWADVCTFLETYTNNPLVSAFLDFIKEREMKGITELDTNDLLAMSALNNTIGKMDECLDSIAAEFTMLFGYPTRGRPKETLERLKLLVQLNSYRMMKQDIFCGEGGWSEITVCFDYEKLTSPSTMLSVWYWCDRSHSQYETLKELFKQHKHIFAIQPGFLFEERPIGLRMLIQKSLTDFKDEPHQLQAIHDWFVETLWVFRKFADKTPQLKWNLPT</sequence>
<accession>A0A090AHR8</accession>
<dbReference type="KEGG" id="tig:THII_3606"/>
<protein>
    <recommendedName>
        <fullName evidence="3">PD-(D/E)XK nuclease superfamily protein</fullName>
    </recommendedName>
</protein>
<evidence type="ECO:0000313" key="2">
    <source>
        <dbReference type="Proteomes" id="UP000031623"/>
    </source>
</evidence>
<dbReference type="OrthoDB" id="675397at2"/>
<dbReference type="HOGENOM" id="CLU_801518_0_0_6"/>
<dbReference type="AlphaFoldDB" id="A0A090AHR8"/>
<gene>
    <name evidence="1" type="ORF">THII_3606</name>
</gene>
<name>A0A090AHR8_9GAMM</name>
<proteinExistence type="predicted"/>
<evidence type="ECO:0000313" key="1">
    <source>
        <dbReference type="EMBL" id="BAP57903.1"/>
    </source>
</evidence>
<dbReference type="Proteomes" id="UP000031623">
    <property type="component" value="Chromosome"/>
</dbReference>